<evidence type="ECO:0000256" key="1">
    <source>
        <dbReference type="SAM" id="Phobius"/>
    </source>
</evidence>
<reference evidence="3" key="1">
    <citation type="submission" date="2022-06" db="EMBL/GenBank/DDBJ databases">
        <title>Genome sequence of Phormidium yuhuli AB48 isolated from an industrial photobioreactor environment.</title>
        <authorList>
            <person name="Qiu Y."/>
            <person name="Noonan A.J.C."/>
            <person name="Dofher K."/>
            <person name="Koch M."/>
            <person name="Kieft B."/>
            <person name="Lin X."/>
            <person name="Ziels R.M."/>
            <person name="Hallam S.J."/>
        </authorList>
    </citation>
    <scope>NUCLEOTIDE SEQUENCE</scope>
    <source>
        <strain evidence="3">AB48</strain>
    </source>
</reference>
<feature type="domain" description="BIG2" evidence="2">
    <location>
        <begin position="328"/>
        <end position="405"/>
    </location>
</feature>
<dbReference type="PANTHER" id="PTHR23019:SF0">
    <property type="entry name" value="NUCLEAR PORE MEMBRANE GLYCOPROTEIN 210"/>
    <property type="match status" value="1"/>
</dbReference>
<evidence type="ECO:0000259" key="2">
    <source>
        <dbReference type="SMART" id="SM00635"/>
    </source>
</evidence>
<evidence type="ECO:0000313" key="4">
    <source>
        <dbReference type="Proteomes" id="UP001056708"/>
    </source>
</evidence>
<dbReference type="Pfam" id="PF02368">
    <property type="entry name" value="Big_2"/>
    <property type="match status" value="3"/>
</dbReference>
<dbReference type="InterPro" id="IPR003343">
    <property type="entry name" value="Big_2"/>
</dbReference>
<feature type="transmembrane region" description="Helical" evidence="1">
    <location>
        <begin position="21"/>
        <end position="43"/>
    </location>
</feature>
<dbReference type="InterPro" id="IPR045197">
    <property type="entry name" value="NUP210-like"/>
</dbReference>
<gene>
    <name evidence="3" type="ORF">NEA10_11715</name>
</gene>
<keyword evidence="4" id="KW-1185">Reference proteome</keyword>
<sequence>MTSQVPSKSPSDSGILNRASNYLRGLIGLFLIGTVTLVAYTLIQQHGCNAIIWWEQGDKVSCWKTAVTPQSLELKPGETANLNAQVTATGYYSPEIHWKSQERKIVSLEQDEGQHVVVQGKQAGQTKIFVRIGVENQTSAKNSTSFEIPIEVLPALSITPPELQIKEGLEKQFNVDFTGVGWLKNKSVSWQVANPDLIQIDESNRVKALKTGTTTLKAVWNEDPRVNQTIRVSVIENPPEITGIYLKPHSNSFYVGETGHLNAHASCQGNCTAGSTKVFWSSNASDQATISPDGDLTALEPGDVTLTATSMIDDSQSRSINIRILEPVVTQVSLKPSSVRVGVNSHERVEAVVDGKGLFTKSVSWTSQNPQIAQVDDNGIVTGEKKGKTKIEAYSVSHPNQMALAKVVVKPRGCSPPAAIVIGSIITVGTTALLVPPPIAFGVGSLAATGVCWLIDKVN</sequence>
<name>A0ABY5AN06_9CYAN</name>
<dbReference type="RefSeq" id="WP_252660267.1">
    <property type="nucleotide sequence ID" value="NZ_CP098611.1"/>
</dbReference>
<dbReference type="PANTHER" id="PTHR23019">
    <property type="entry name" value="NUCLEAR PORE MEMBRANE GLYCOPROTEIN GP210-RELATED"/>
    <property type="match status" value="1"/>
</dbReference>
<dbReference type="Gene3D" id="2.60.40.1080">
    <property type="match status" value="4"/>
</dbReference>
<dbReference type="SMART" id="SM00635">
    <property type="entry name" value="BID_2"/>
    <property type="match status" value="4"/>
</dbReference>
<dbReference type="SUPFAM" id="SSF49373">
    <property type="entry name" value="Invasin/intimin cell-adhesion fragments"/>
    <property type="match status" value="3"/>
</dbReference>
<keyword evidence="1" id="KW-0472">Membrane</keyword>
<protein>
    <submittedName>
        <fullName evidence="3">Ig-like domain-containing protein</fullName>
    </submittedName>
</protein>
<dbReference type="Proteomes" id="UP001056708">
    <property type="component" value="Chromosome"/>
</dbReference>
<evidence type="ECO:0000313" key="3">
    <source>
        <dbReference type="EMBL" id="USR89553.1"/>
    </source>
</evidence>
<feature type="domain" description="BIG2" evidence="2">
    <location>
        <begin position="61"/>
        <end position="142"/>
    </location>
</feature>
<keyword evidence="1" id="KW-0812">Transmembrane</keyword>
<dbReference type="EMBL" id="CP098611">
    <property type="protein sequence ID" value="USR89553.1"/>
    <property type="molecule type" value="Genomic_DNA"/>
</dbReference>
<keyword evidence="1" id="KW-1133">Transmembrane helix</keyword>
<feature type="domain" description="BIG2" evidence="2">
    <location>
        <begin position="240"/>
        <end position="320"/>
    </location>
</feature>
<organism evidence="3 4">
    <name type="scientific">Phormidium yuhuli AB48</name>
    <dbReference type="NCBI Taxonomy" id="2940671"/>
    <lineage>
        <taxon>Bacteria</taxon>
        <taxon>Bacillati</taxon>
        <taxon>Cyanobacteriota</taxon>
        <taxon>Cyanophyceae</taxon>
        <taxon>Oscillatoriophycideae</taxon>
        <taxon>Oscillatoriales</taxon>
        <taxon>Oscillatoriaceae</taxon>
        <taxon>Phormidium</taxon>
        <taxon>Phormidium yuhuli</taxon>
    </lineage>
</organism>
<proteinExistence type="predicted"/>
<dbReference type="InterPro" id="IPR008964">
    <property type="entry name" value="Invasin/intimin_cell_adhesion"/>
</dbReference>
<feature type="domain" description="BIG2" evidence="2">
    <location>
        <begin position="152"/>
        <end position="230"/>
    </location>
</feature>
<accession>A0ABY5AN06</accession>